<organism evidence="2 3">
    <name type="scientific">Sphingopyxis macrogoltabida</name>
    <name type="common">Sphingomonas macrogoltabidus</name>
    <dbReference type="NCBI Taxonomy" id="33050"/>
    <lineage>
        <taxon>Bacteria</taxon>
        <taxon>Pseudomonadati</taxon>
        <taxon>Pseudomonadota</taxon>
        <taxon>Alphaproteobacteria</taxon>
        <taxon>Sphingomonadales</taxon>
        <taxon>Sphingomonadaceae</taxon>
        <taxon>Sphingopyxis</taxon>
    </lineage>
</organism>
<dbReference type="PATRIC" id="fig|33050.5.peg.1463"/>
<evidence type="ECO:0000313" key="2">
    <source>
        <dbReference type="EMBL" id="ALH80124.1"/>
    </source>
</evidence>
<evidence type="ECO:0000313" key="3">
    <source>
        <dbReference type="Proteomes" id="UP000058074"/>
    </source>
</evidence>
<dbReference type="RefSeq" id="WP_054587504.1">
    <property type="nucleotide sequence ID" value="NZ_CP012700.1"/>
</dbReference>
<proteinExistence type="predicted"/>
<feature type="domain" description="AbiEi antitoxin N-terminal" evidence="1">
    <location>
        <begin position="10"/>
        <end position="54"/>
    </location>
</feature>
<dbReference type="Proteomes" id="UP000058074">
    <property type="component" value="Chromosome"/>
</dbReference>
<accession>A0A0N9U9L6</accession>
<protein>
    <submittedName>
        <fullName evidence="2">Transcriptional regulator</fullName>
    </submittedName>
</protein>
<reference evidence="2 3" key="1">
    <citation type="journal article" date="2015" name="Genome Announc.">
        <title>Complete Genome Sequence of Polypropylene Glycol- and Polyethylene Glycol-Degrading Sphingopyxis macrogoltabida Strain EY-1.</title>
        <authorList>
            <person name="Ohtsubo Y."/>
            <person name="Nagata Y."/>
            <person name="Numata M."/>
            <person name="Tsuchikane K."/>
            <person name="Hosoyama A."/>
            <person name="Yamazoe A."/>
            <person name="Tsuda M."/>
            <person name="Fujita N."/>
            <person name="Kawai F."/>
        </authorList>
    </citation>
    <scope>NUCLEOTIDE SEQUENCE [LARGE SCALE GENOMIC DNA]</scope>
    <source>
        <strain evidence="2 3">EY-1</strain>
    </source>
</reference>
<dbReference type="InterPro" id="IPR025159">
    <property type="entry name" value="AbiEi_N"/>
</dbReference>
<sequence length="205" mass="22368">MALITSQRDKLKSLFEKRPILRARELRAAGIAAETIARAVDEGDIDRIARGLYQGADADINADQNLAEVAKRIPKGVIAMVSALAYHGLTDQMPRRVWVAIGTSDWAPTSTHPPLKIVRFADKYLKQGVAYHEISGVEVPIYSIPKTLADLFRNARLADRSVAIEGLRSALDQRKTTPSEIAEAAVAGGAWKVMKPYLEALTAHG</sequence>
<dbReference type="KEGG" id="smag:AN936_07030"/>
<dbReference type="EMBL" id="CP012700">
    <property type="protein sequence ID" value="ALH80124.1"/>
    <property type="molecule type" value="Genomic_DNA"/>
</dbReference>
<dbReference type="AlphaFoldDB" id="A0A0N9U9L6"/>
<name>A0A0N9U9L6_SPHMC</name>
<dbReference type="Pfam" id="PF13338">
    <property type="entry name" value="AbiEi_4"/>
    <property type="match status" value="1"/>
</dbReference>
<dbReference type="OrthoDB" id="9789781at2"/>
<evidence type="ECO:0000259" key="1">
    <source>
        <dbReference type="Pfam" id="PF13338"/>
    </source>
</evidence>
<gene>
    <name evidence="2" type="ORF">AN936_07030</name>
</gene>